<organism evidence="2 3">
    <name type="scientific">Methylobacterium jeotgali</name>
    <dbReference type="NCBI Taxonomy" id="381630"/>
    <lineage>
        <taxon>Bacteria</taxon>
        <taxon>Pseudomonadati</taxon>
        <taxon>Pseudomonadota</taxon>
        <taxon>Alphaproteobacteria</taxon>
        <taxon>Hyphomicrobiales</taxon>
        <taxon>Methylobacteriaceae</taxon>
        <taxon>Methylobacterium</taxon>
    </lineage>
</organism>
<dbReference type="EMBL" id="BPQR01000041">
    <property type="protein sequence ID" value="GJE07118.1"/>
    <property type="molecule type" value="Genomic_DNA"/>
</dbReference>
<sequence>MKSESGTTGGRNGLPDDIAAEAGLPSQDGRRDLHEGETGHSGRPSLDPHDKAQDYGFRPEGSGRGTGSAGGSRDFGLQPDLHGEHDPVVNGPPGYASTADDRSEGLQAKAADLADRARQGAADLIGDAREHAADARDYAADKVEQARARAGEVYRDTRDRVSETLEDRQRQAVYMARRGRVHLRRRQSEVEAFVHENPLLVGVVGVAAGLLLGSLLPRTRSEDRSIGPYADELRAQGLSYAREAADRGRDFVRHTLDPDNIQTAAERAGIDPKADHASAGAPDERKLHNL</sequence>
<keyword evidence="3" id="KW-1185">Reference proteome</keyword>
<gene>
    <name evidence="2" type="ORF">AOPFMNJM_2442</name>
</gene>
<evidence type="ECO:0000256" key="1">
    <source>
        <dbReference type="SAM" id="MobiDB-lite"/>
    </source>
</evidence>
<comment type="caution">
    <text evidence="2">The sequence shown here is derived from an EMBL/GenBank/DDBJ whole genome shotgun (WGS) entry which is preliminary data.</text>
</comment>
<evidence type="ECO:0000313" key="3">
    <source>
        <dbReference type="Proteomes" id="UP001055102"/>
    </source>
</evidence>
<dbReference type="Proteomes" id="UP001055102">
    <property type="component" value="Unassembled WGS sequence"/>
</dbReference>
<feature type="region of interest" description="Disordered" evidence="1">
    <location>
        <begin position="254"/>
        <end position="290"/>
    </location>
</feature>
<proteinExistence type="predicted"/>
<feature type="compositionally biased region" description="Basic and acidic residues" evidence="1">
    <location>
        <begin position="268"/>
        <end position="290"/>
    </location>
</feature>
<evidence type="ECO:0008006" key="4">
    <source>
        <dbReference type="Google" id="ProtNLM"/>
    </source>
</evidence>
<feature type="region of interest" description="Disordered" evidence="1">
    <location>
        <begin position="1"/>
        <end position="104"/>
    </location>
</feature>
<reference evidence="2" key="1">
    <citation type="journal article" date="2021" name="Front. Microbiol.">
        <title>Comprehensive Comparative Genomics and Phenotyping of Methylobacterium Species.</title>
        <authorList>
            <person name="Alessa O."/>
            <person name="Ogura Y."/>
            <person name="Fujitani Y."/>
            <person name="Takami H."/>
            <person name="Hayashi T."/>
            <person name="Sahin N."/>
            <person name="Tani A."/>
        </authorList>
    </citation>
    <scope>NUCLEOTIDE SEQUENCE</scope>
    <source>
        <strain evidence="2">LMG 23639</strain>
    </source>
</reference>
<protein>
    <recommendedName>
        <fullName evidence="4">DUF883 domain-containing protein</fullName>
    </recommendedName>
</protein>
<feature type="compositionally biased region" description="Basic and acidic residues" evidence="1">
    <location>
        <begin position="28"/>
        <end position="53"/>
    </location>
</feature>
<dbReference type="RefSeq" id="WP_238276155.1">
    <property type="nucleotide sequence ID" value="NZ_BPQR01000041.1"/>
</dbReference>
<accession>A0ABQ4SYY0</accession>
<name>A0ABQ4SYY0_9HYPH</name>
<evidence type="ECO:0000313" key="2">
    <source>
        <dbReference type="EMBL" id="GJE07118.1"/>
    </source>
</evidence>
<reference evidence="2" key="2">
    <citation type="submission" date="2021-08" db="EMBL/GenBank/DDBJ databases">
        <authorList>
            <person name="Tani A."/>
            <person name="Ola A."/>
            <person name="Ogura Y."/>
            <person name="Katsura K."/>
            <person name="Hayashi T."/>
        </authorList>
    </citation>
    <scope>NUCLEOTIDE SEQUENCE</scope>
    <source>
        <strain evidence="2">LMG 23639</strain>
    </source>
</reference>